<dbReference type="SUPFAM" id="SSF51126">
    <property type="entry name" value="Pectin lyase-like"/>
    <property type="match status" value="1"/>
</dbReference>
<dbReference type="AlphaFoldDB" id="A0A7Y2H2G6"/>
<dbReference type="EMBL" id="JABDJR010000318">
    <property type="protein sequence ID" value="NNF06712.1"/>
    <property type="molecule type" value="Genomic_DNA"/>
</dbReference>
<dbReference type="InterPro" id="IPR012334">
    <property type="entry name" value="Pectin_lyas_fold"/>
</dbReference>
<protein>
    <submittedName>
        <fullName evidence="2">Right-handed parallel beta-helix repeat-containing protein</fullName>
    </submittedName>
</protein>
<sequence>MPSFFARAILKAGFGLSAALLVLLSFASSGLAETRVGGTISGEETWDKSGSPYIVYQDIIIPEGAKLNITPGTTVRFKPNIADQSGVNQFDLEILVHGELFVEGAPEDSVYFTSDASKPTWQDWQGIVVKGENAKASIYGAHLEFCSMGVRIEGGVVDITSSTIQGCHLYGVYAISGTANLDTVYMTTIGNTGGTGIGVWGDGGAIINITNSFLIGVQSGVSFSRGSTGTISFSVVSLCVRNGVIVRNSNPTIHHTSISGNEYGLIISAGAAPTIYDNNLFNNGIADLWIRDYRKEVAKVDVSKNFWGTTDLAEIEERVLDAVDNPDEKGYAVVEPFLNEAAITDAAFVEKK</sequence>
<dbReference type="InterPro" id="IPR011050">
    <property type="entry name" value="Pectin_lyase_fold/virulence"/>
</dbReference>
<comment type="caution">
    <text evidence="2">The sequence shown here is derived from an EMBL/GenBank/DDBJ whole genome shotgun (WGS) entry which is preliminary data.</text>
</comment>
<gene>
    <name evidence="2" type="ORF">HKN21_08125</name>
</gene>
<organism evidence="2 3">
    <name type="scientific">Eiseniibacteriota bacterium</name>
    <dbReference type="NCBI Taxonomy" id="2212470"/>
    <lineage>
        <taxon>Bacteria</taxon>
        <taxon>Candidatus Eiseniibacteriota</taxon>
    </lineage>
</organism>
<evidence type="ECO:0000313" key="2">
    <source>
        <dbReference type="EMBL" id="NNF06712.1"/>
    </source>
</evidence>
<evidence type="ECO:0000313" key="3">
    <source>
        <dbReference type="Proteomes" id="UP000547674"/>
    </source>
</evidence>
<reference evidence="2 3" key="1">
    <citation type="submission" date="2020-03" db="EMBL/GenBank/DDBJ databases">
        <title>Metabolic flexibility allows generalist bacteria to become dominant in a frequently disturbed ecosystem.</title>
        <authorList>
            <person name="Chen Y.-J."/>
            <person name="Leung P.M."/>
            <person name="Bay S.K."/>
            <person name="Hugenholtz P."/>
            <person name="Kessler A.J."/>
            <person name="Shelley G."/>
            <person name="Waite D.W."/>
            <person name="Cook P.L."/>
            <person name="Greening C."/>
        </authorList>
    </citation>
    <scope>NUCLEOTIDE SEQUENCE [LARGE SCALE GENOMIC DNA]</scope>
    <source>
        <strain evidence="2">SS_bin_28</strain>
    </source>
</reference>
<name>A0A7Y2H2G6_UNCEI</name>
<proteinExistence type="predicted"/>
<feature type="domain" description="Right handed beta helix" evidence="1">
    <location>
        <begin position="150"/>
        <end position="295"/>
    </location>
</feature>
<dbReference type="Pfam" id="PF13229">
    <property type="entry name" value="Beta_helix"/>
    <property type="match status" value="1"/>
</dbReference>
<dbReference type="Gene3D" id="2.160.20.10">
    <property type="entry name" value="Single-stranded right-handed beta-helix, Pectin lyase-like"/>
    <property type="match status" value="1"/>
</dbReference>
<dbReference type="Proteomes" id="UP000547674">
    <property type="component" value="Unassembled WGS sequence"/>
</dbReference>
<accession>A0A7Y2H2G6</accession>
<evidence type="ECO:0000259" key="1">
    <source>
        <dbReference type="Pfam" id="PF13229"/>
    </source>
</evidence>
<dbReference type="InterPro" id="IPR039448">
    <property type="entry name" value="Beta_helix"/>
</dbReference>